<name>A0ACB9MIM3_BAUVA</name>
<keyword evidence="2" id="KW-1185">Reference proteome</keyword>
<dbReference type="EMBL" id="CM039434">
    <property type="protein sequence ID" value="KAI4322966.1"/>
    <property type="molecule type" value="Genomic_DNA"/>
</dbReference>
<sequence length="138" mass="15273">MYFPTFPNLPSSPGSGCLEILDQRTSAASTTTSSETATTPVTGFFVSFLSHVLTFLSLFTLNPFAKLTADDFVGDTPSWSRSFIGFAVPTHFLRLHLRLAYGSTRISKRYARNYAYLFILFFVCALYKMAVALVGLIS</sequence>
<gene>
    <name evidence="1" type="ORF">L6164_022611</name>
</gene>
<proteinExistence type="predicted"/>
<dbReference type="Proteomes" id="UP000828941">
    <property type="component" value="Chromosome 9"/>
</dbReference>
<reference evidence="1 2" key="1">
    <citation type="journal article" date="2022" name="DNA Res.">
        <title>Chromosomal-level genome assembly of the orchid tree Bauhinia variegata (Leguminosae; Cercidoideae) supports the allotetraploid origin hypothesis of Bauhinia.</title>
        <authorList>
            <person name="Zhong Y."/>
            <person name="Chen Y."/>
            <person name="Zheng D."/>
            <person name="Pang J."/>
            <person name="Liu Y."/>
            <person name="Luo S."/>
            <person name="Meng S."/>
            <person name="Qian L."/>
            <person name="Wei D."/>
            <person name="Dai S."/>
            <person name="Zhou R."/>
        </authorList>
    </citation>
    <scope>NUCLEOTIDE SEQUENCE [LARGE SCALE GENOMIC DNA]</scope>
    <source>
        <strain evidence="1">BV-YZ2020</strain>
    </source>
</reference>
<accession>A0ACB9MIM3</accession>
<evidence type="ECO:0000313" key="1">
    <source>
        <dbReference type="EMBL" id="KAI4322966.1"/>
    </source>
</evidence>
<organism evidence="1 2">
    <name type="scientific">Bauhinia variegata</name>
    <name type="common">Purple orchid tree</name>
    <name type="synonym">Phanera variegata</name>
    <dbReference type="NCBI Taxonomy" id="167791"/>
    <lineage>
        <taxon>Eukaryota</taxon>
        <taxon>Viridiplantae</taxon>
        <taxon>Streptophyta</taxon>
        <taxon>Embryophyta</taxon>
        <taxon>Tracheophyta</taxon>
        <taxon>Spermatophyta</taxon>
        <taxon>Magnoliopsida</taxon>
        <taxon>eudicotyledons</taxon>
        <taxon>Gunneridae</taxon>
        <taxon>Pentapetalae</taxon>
        <taxon>rosids</taxon>
        <taxon>fabids</taxon>
        <taxon>Fabales</taxon>
        <taxon>Fabaceae</taxon>
        <taxon>Cercidoideae</taxon>
        <taxon>Cercideae</taxon>
        <taxon>Bauhiniinae</taxon>
        <taxon>Bauhinia</taxon>
    </lineage>
</organism>
<protein>
    <submittedName>
        <fullName evidence="1">Uncharacterized protein</fullName>
    </submittedName>
</protein>
<comment type="caution">
    <text evidence="1">The sequence shown here is derived from an EMBL/GenBank/DDBJ whole genome shotgun (WGS) entry which is preliminary data.</text>
</comment>
<evidence type="ECO:0000313" key="2">
    <source>
        <dbReference type="Proteomes" id="UP000828941"/>
    </source>
</evidence>